<accession>X1QEM8</accession>
<name>X1QEM8_9ZZZZ</name>
<dbReference type="InterPro" id="IPR007072">
    <property type="entry name" value="RNMT_CmcI"/>
</dbReference>
<feature type="non-terminal residue" evidence="3">
    <location>
        <position position="119"/>
    </location>
</feature>
<dbReference type="SUPFAM" id="SSF53335">
    <property type="entry name" value="S-adenosyl-L-methionine-dependent methyltransferases"/>
    <property type="match status" value="1"/>
</dbReference>
<proteinExistence type="predicted"/>
<dbReference type="GO" id="GO:0008610">
    <property type="term" value="P:lipid biosynthetic process"/>
    <property type="evidence" value="ECO:0007669"/>
    <property type="project" value="InterPro"/>
</dbReference>
<dbReference type="GO" id="GO:0005886">
    <property type="term" value="C:plasma membrane"/>
    <property type="evidence" value="ECO:0007669"/>
    <property type="project" value="TreeGrafter"/>
</dbReference>
<keyword evidence="1" id="KW-0489">Methyltransferase</keyword>
<dbReference type="Pfam" id="PF04989">
    <property type="entry name" value="RMNT_CmcI"/>
    <property type="match status" value="1"/>
</dbReference>
<dbReference type="GO" id="GO:0008168">
    <property type="term" value="F:methyltransferase activity"/>
    <property type="evidence" value="ECO:0007669"/>
    <property type="project" value="UniProtKB-KW"/>
</dbReference>
<evidence type="ECO:0008006" key="4">
    <source>
        <dbReference type="Google" id="ProtNLM"/>
    </source>
</evidence>
<dbReference type="Gene3D" id="3.40.50.150">
    <property type="entry name" value="Vaccinia Virus protein VP39"/>
    <property type="match status" value="1"/>
</dbReference>
<protein>
    <recommendedName>
        <fullName evidence="4">Rhamnosyl O-methyltransferase</fullName>
    </recommendedName>
</protein>
<dbReference type="AlphaFoldDB" id="X1QEM8"/>
<dbReference type="EMBL" id="BARV01043043">
    <property type="protein sequence ID" value="GAI53281.1"/>
    <property type="molecule type" value="Genomic_DNA"/>
</dbReference>
<reference evidence="3" key="1">
    <citation type="journal article" date="2014" name="Front. Microbiol.">
        <title>High frequency of phylogenetically diverse reductive dehalogenase-homologous genes in deep subseafloor sedimentary metagenomes.</title>
        <authorList>
            <person name="Kawai M."/>
            <person name="Futagami T."/>
            <person name="Toyoda A."/>
            <person name="Takaki Y."/>
            <person name="Nishi S."/>
            <person name="Hori S."/>
            <person name="Arai W."/>
            <person name="Tsubouchi T."/>
            <person name="Morono Y."/>
            <person name="Uchiyama I."/>
            <person name="Ito T."/>
            <person name="Fujiyama A."/>
            <person name="Inagaki F."/>
            <person name="Takami H."/>
        </authorList>
    </citation>
    <scope>NUCLEOTIDE SEQUENCE</scope>
    <source>
        <strain evidence="3">Expedition CK06-06</strain>
    </source>
</reference>
<evidence type="ECO:0000313" key="3">
    <source>
        <dbReference type="EMBL" id="GAI53281.1"/>
    </source>
</evidence>
<dbReference type="PANTHER" id="PTHR40048:SF1">
    <property type="entry name" value="RHAMNOSYL O-METHYLTRANSFERASE"/>
    <property type="match status" value="1"/>
</dbReference>
<gene>
    <name evidence="3" type="ORF">S06H3_64437</name>
</gene>
<sequence length="119" mass="13731">ILENLMGDNMNKYENIPSLRKYVHTKENKNIKELEEAAIKWMKASAENRLSYEVDWLGVPIIQSPEDMILMQELIFKIKPDIIIETGIAHGGSLIYYASLMELLNKGKVIGMDIEIREH</sequence>
<dbReference type="InterPro" id="IPR029063">
    <property type="entry name" value="SAM-dependent_MTases_sf"/>
</dbReference>
<evidence type="ECO:0000256" key="1">
    <source>
        <dbReference type="ARBA" id="ARBA00022603"/>
    </source>
</evidence>
<comment type="caution">
    <text evidence="3">The sequence shown here is derived from an EMBL/GenBank/DDBJ whole genome shotgun (WGS) entry which is preliminary data.</text>
</comment>
<keyword evidence="2" id="KW-0808">Transferase</keyword>
<feature type="non-terminal residue" evidence="3">
    <location>
        <position position="1"/>
    </location>
</feature>
<dbReference type="GO" id="GO:0071770">
    <property type="term" value="P:DIM/DIP cell wall layer assembly"/>
    <property type="evidence" value="ECO:0007669"/>
    <property type="project" value="TreeGrafter"/>
</dbReference>
<evidence type="ECO:0000256" key="2">
    <source>
        <dbReference type="ARBA" id="ARBA00022679"/>
    </source>
</evidence>
<organism evidence="3">
    <name type="scientific">marine sediment metagenome</name>
    <dbReference type="NCBI Taxonomy" id="412755"/>
    <lineage>
        <taxon>unclassified sequences</taxon>
        <taxon>metagenomes</taxon>
        <taxon>ecological metagenomes</taxon>
    </lineage>
</organism>
<dbReference type="GO" id="GO:0032259">
    <property type="term" value="P:methylation"/>
    <property type="evidence" value="ECO:0007669"/>
    <property type="project" value="UniProtKB-KW"/>
</dbReference>
<dbReference type="PANTHER" id="PTHR40048">
    <property type="entry name" value="RHAMNOSYL O-METHYLTRANSFERASE"/>
    <property type="match status" value="1"/>
</dbReference>